<dbReference type="SUPFAM" id="SSF103575">
    <property type="entry name" value="Plexin repeat"/>
    <property type="match status" value="1"/>
</dbReference>
<feature type="chain" id="PRO_5028423397" evidence="10">
    <location>
        <begin position="31"/>
        <end position="768"/>
    </location>
</feature>
<dbReference type="GO" id="GO:0007411">
    <property type="term" value="P:axon guidance"/>
    <property type="evidence" value="ECO:0000318"/>
    <property type="project" value="GO_Central"/>
</dbReference>
<evidence type="ECO:0000256" key="10">
    <source>
        <dbReference type="SAM" id="SignalP"/>
    </source>
</evidence>
<dbReference type="GO" id="GO:0016525">
    <property type="term" value="P:negative regulation of angiogenesis"/>
    <property type="evidence" value="ECO:0007669"/>
    <property type="project" value="Ensembl"/>
</dbReference>
<evidence type="ECO:0000256" key="4">
    <source>
        <dbReference type="ARBA" id="ARBA00023136"/>
    </source>
</evidence>
<organism evidence="12 13">
    <name type="scientific">Ornithorhynchus anatinus</name>
    <name type="common">Duckbill platypus</name>
    <dbReference type="NCBI Taxonomy" id="9258"/>
    <lineage>
        <taxon>Eukaryota</taxon>
        <taxon>Metazoa</taxon>
        <taxon>Chordata</taxon>
        <taxon>Craniata</taxon>
        <taxon>Vertebrata</taxon>
        <taxon>Euteleostomi</taxon>
        <taxon>Mammalia</taxon>
        <taxon>Monotremata</taxon>
        <taxon>Ornithorhynchidae</taxon>
        <taxon>Ornithorhynchus</taxon>
    </lineage>
</organism>
<keyword evidence="10" id="KW-0732">Signal</keyword>
<reference evidence="12" key="3">
    <citation type="submission" date="2025-09" db="UniProtKB">
        <authorList>
            <consortium name="Ensembl"/>
        </authorList>
    </citation>
    <scope>IDENTIFICATION</scope>
    <source>
        <strain evidence="12">Glennie</strain>
    </source>
</reference>
<dbReference type="Gene3D" id="2.130.10.10">
    <property type="entry name" value="YVTN repeat-like/Quinoprotein amine dehydrogenase"/>
    <property type="match status" value="1"/>
</dbReference>
<feature type="signal peptide" evidence="10">
    <location>
        <begin position="1"/>
        <end position="30"/>
    </location>
</feature>
<dbReference type="GeneID" id="100079247"/>
<gene>
    <name evidence="12" type="primary">SEMA4A</name>
</gene>
<dbReference type="GO" id="GO:0008360">
    <property type="term" value="P:regulation of cell shape"/>
    <property type="evidence" value="ECO:0007669"/>
    <property type="project" value="Ensembl"/>
</dbReference>
<dbReference type="Bgee" id="ENSOANG00000009659">
    <property type="expression patterns" value="Expressed in cerebellum and 6 other cell types or tissues"/>
</dbReference>
<feature type="region of interest" description="Disordered" evidence="8">
    <location>
        <begin position="724"/>
        <end position="768"/>
    </location>
</feature>
<dbReference type="AlphaFoldDB" id="F6TRJ5"/>
<accession>F6TRJ5</accession>
<dbReference type="PANTHER" id="PTHR11036:SF15">
    <property type="entry name" value="SEMAPHORIN-4A"/>
    <property type="match status" value="1"/>
</dbReference>
<dbReference type="InterPro" id="IPR027231">
    <property type="entry name" value="Semaphorin"/>
</dbReference>
<dbReference type="SMART" id="SM00423">
    <property type="entry name" value="PSI"/>
    <property type="match status" value="1"/>
</dbReference>
<reference evidence="12 13" key="1">
    <citation type="journal article" date="2008" name="Nature">
        <title>Genome analysis of the platypus reveals unique signatures of evolution.</title>
        <authorList>
            <person name="Warren W.C."/>
            <person name="Hillier L.W."/>
            <person name="Marshall Graves J.A."/>
            <person name="Birney E."/>
            <person name="Ponting C.P."/>
            <person name="Grutzner F."/>
            <person name="Belov K."/>
            <person name="Miller W."/>
            <person name="Clarke L."/>
            <person name="Chinwalla A.T."/>
            <person name="Yang S.P."/>
            <person name="Heger A."/>
            <person name="Locke D.P."/>
            <person name="Miethke P."/>
            <person name="Waters P.D."/>
            <person name="Veyrunes F."/>
            <person name="Fulton L."/>
            <person name="Fulton B."/>
            <person name="Graves T."/>
            <person name="Wallis J."/>
            <person name="Puente X.S."/>
            <person name="Lopez-Otin C."/>
            <person name="Ordonez G.R."/>
            <person name="Eichler E.E."/>
            <person name="Chen L."/>
            <person name="Cheng Z."/>
            <person name="Deakin J.E."/>
            <person name="Alsop A."/>
            <person name="Thompson K."/>
            <person name="Kirby P."/>
            <person name="Papenfuss A.T."/>
            <person name="Wakefield M.J."/>
            <person name="Olender T."/>
            <person name="Lancet D."/>
            <person name="Huttley G.A."/>
            <person name="Smit A.F."/>
            <person name="Pask A."/>
            <person name="Temple-Smith P."/>
            <person name="Batzer M.A."/>
            <person name="Walker J.A."/>
            <person name="Konkel M.K."/>
            <person name="Harris R.S."/>
            <person name="Whittington C.M."/>
            <person name="Wong E.S."/>
            <person name="Gemmell N.J."/>
            <person name="Buschiazzo E."/>
            <person name="Vargas Jentzsch I.M."/>
            <person name="Merkel A."/>
            <person name="Schmitz J."/>
            <person name="Zemann A."/>
            <person name="Churakov G."/>
            <person name="Kriegs J.O."/>
            <person name="Brosius J."/>
            <person name="Murchison E.P."/>
            <person name="Sachidanandam R."/>
            <person name="Smith C."/>
            <person name="Hannon G.J."/>
            <person name="Tsend-Ayush E."/>
            <person name="McMillan D."/>
            <person name="Attenborough R."/>
            <person name="Rens W."/>
            <person name="Ferguson-Smith M."/>
            <person name="Lefevre C.M."/>
            <person name="Sharp J.A."/>
            <person name="Nicholas K.R."/>
            <person name="Ray D.A."/>
            <person name="Kube M."/>
            <person name="Reinhardt R."/>
            <person name="Pringle T.H."/>
            <person name="Taylor J."/>
            <person name="Jones R.C."/>
            <person name="Nixon B."/>
            <person name="Dacheux J.L."/>
            <person name="Niwa H."/>
            <person name="Sekita Y."/>
            <person name="Huang X."/>
            <person name="Stark A."/>
            <person name="Kheradpour P."/>
            <person name="Kellis M."/>
            <person name="Flicek P."/>
            <person name="Chen Y."/>
            <person name="Webber C."/>
            <person name="Hardison R."/>
            <person name="Nelson J."/>
            <person name="Hallsworth-Pepin K."/>
            <person name="Delehaunty K."/>
            <person name="Markovic C."/>
            <person name="Minx P."/>
            <person name="Feng Y."/>
            <person name="Kremitzki C."/>
            <person name="Mitreva M."/>
            <person name="Glasscock J."/>
            <person name="Wylie T."/>
            <person name="Wohldmann P."/>
            <person name="Thiru P."/>
            <person name="Nhan M.N."/>
            <person name="Pohl C.S."/>
            <person name="Smith S.M."/>
            <person name="Hou S."/>
            <person name="Nefedov M."/>
            <person name="de Jong P.J."/>
            <person name="Renfree M.B."/>
            <person name="Mardis E.R."/>
            <person name="Wilson R.K."/>
        </authorList>
    </citation>
    <scope>NUCLEOTIDE SEQUENCE [LARGE SCALE GENOMIC DNA]</scope>
    <source>
        <strain evidence="12 13">Glennie</strain>
    </source>
</reference>
<keyword evidence="9" id="KW-0812">Transmembrane</keyword>
<evidence type="ECO:0000256" key="1">
    <source>
        <dbReference type="ARBA" id="ARBA00004370"/>
    </source>
</evidence>
<feature type="domain" description="Sema" evidence="11">
    <location>
        <begin position="37"/>
        <end position="494"/>
    </location>
</feature>
<keyword evidence="3" id="KW-0524">Neurogenesis</keyword>
<reference evidence="12" key="2">
    <citation type="submission" date="2025-08" db="UniProtKB">
        <authorList>
            <consortium name="Ensembl"/>
        </authorList>
    </citation>
    <scope>IDENTIFICATION</scope>
    <source>
        <strain evidence="12">Glennie</strain>
    </source>
</reference>
<dbReference type="Pfam" id="PF01403">
    <property type="entry name" value="Sema"/>
    <property type="match status" value="1"/>
</dbReference>
<keyword evidence="9" id="KW-1133">Transmembrane helix</keyword>
<dbReference type="GO" id="GO:0030335">
    <property type="term" value="P:positive regulation of cell migration"/>
    <property type="evidence" value="ECO:0000318"/>
    <property type="project" value="GO_Central"/>
</dbReference>
<dbReference type="GO" id="GO:0045499">
    <property type="term" value="F:chemorepellent activity"/>
    <property type="evidence" value="ECO:0000318"/>
    <property type="project" value="GO_Central"/>
</dbReference>
<evidence type="ECO:0000259" key="11">
    <source>
        <dbReference type="PROSITE" id="PS51004"/>
    </source>
</evidence>
<dbReference type="GO" id="GO:1904891">
    <property type="term" value="P:positive regulation of excitatory synapse assembly"/>
    <property type="evidence" value="ECO:0007669"/>
    <property type="project" value="Ensembl"/>
</dbReference>
<protein>
    <submittedName>
        <fullName evidence="12">Semaphorin 4A</fullName>
    </submittedName>
</protein>
<dbReference type="Gene3D" id="3.30.1680.10">
    <property type="entry name" value="ligand-binding face of the semaphorins, domain 2"/>
    <property type="match status" value="1"/>
</dbReference>
<keyword evidence="5" id="KW-1015">Disulfide bond</keyword>
<evidence type="ECO:0000256" key="7">
    <source>
        <dbReference type="PROSITE-ProRule" id="PRU00352"/>
    </source>
</evidence>
<name>F6TRJ5_ORNAN</name>
<dbReference type="OMA" id="KNNETQC"/>
<evidence type="ECO:0000256" key="3">
    <source>
        <dbReference type="ARBA" id="ARBA00022902"/>
    </source>
</evidence>
<dbReference type="InterPro" id="IPR016201">
    <property type="entry name" value="PSI"/>
</dbReference>
<dbReference type="InParanoid" id="F6TRJ5"/>
<keyword evidence="13" id="KW-1185">Reference proteome</keyword>
<dbReference type="Ensembl" id="ENSOANT00000015341.5">
    <property type="protein sequence ID" value="ENSOANP00000015338.4"/>
    <property type="gene ID" value="ENSOANG00000009659.5"/>
</dbReference>
<dbReference type="GO" id="GO:0050919">
    <property type="term" value="P:negative chemotaxis"/>
    <property type="evidence" value="ECO:0000318"/>
    <property type="project" value="GO_Central"/>
</dbReference>
<feature type="transmembrane region" description="Helical" evidence="9">
    <location>
        <begin position="684"/>
        <end position="708"/>
    </location>
</feature>
<dbReference type="InterPro" id="IPR036352">
    <property type="entry name" value="Semap_dom_sf"/>
</dbReference>
<evidence type="ECO:0000256" key="8">
    <source>
        <dbReference type="SAM" id="MobiDB-lite"/>
    </source>
</evidence>
<keyword evidence="2" id="KW-0221">Differentiation</keyword>
<comment type="subcellular location">
    <subcellularLocation>
        <location evidence="1">Membrane</location>
    </subcellularLocation>
</comment>
<comment type="caution">
    <text evidence="7">Lacks conserved residue(s) required for the propagation of feature annotation.</text>
</comment>
<dbReference type="SMART" id="SM00630">
    <property type="entry name" value="Sema"/>
    <property type="match status" value="1"/>
</dbReference>
<dbReference type="FunFam" id="2.130.10.10:FF:000257">
    <property type="entry name" value="semaphorin-4A isoform X2"/>
    <property type="match status" value="1"/>
</dbReference>
<dbReference type="GO" id="GO:0001755">
    <property type="term" value="P:neural crest cell migration"/>
    <property type="evidence" value="ECO:0000318"/>
    <property type="project" value="GO_Central"/>
</dbReference>
<dbReference type="PANTHER" id="PTHR11036">
    <property type="entry name" value="SEMAPHORIN"/>
    <property type="match status" value="1"/>
</dbReference>
<dbReference type="CTD" id="64218"/>
<keyword evidence="4 9" id="KW-0472">Membrane</keyword>
<dbReference type="GO" id="GO:0030215">
    <property type="term" value="F:semaphorin receptor binding"/>
    <property type="evidence" value="ECO:0000318"/>
    <property type="project" value="GO_Central"/>
</dbReference>
<dbReference type="PROSITE" id="PS51004">
    <property type="entry name" value="SEMA"/>
    <property type="match status" value="1"/>
</dbReference>
<keyword evidence="6" id="KW-0325">Glycoprotein</keyword>
<dbReference type="GeneTree" id="ENSGT00940000161509"/>
<evidence type="ECO:0000313" key="12">
    <source>
        <dbReference type="Ensembl" id="ENSOANP00000015338.4"/>
    </source>
</evidence>
<dbReference type="eggNOG" id="KOG3611">
    <property type="taxonomic scope" value="Eukaryota"/>
</dbReference>
<dbReference type="GO" id="GO:0005886">
    <property type="term" value="C:plasma membrane"/>
    <property type="evidence" value="ECO:0000318"/>
    <property type="project" value="GO_Central"/>
</dbReference>
<dbReference type="STRING" id="9258.ENSOANP00000015338"/>
<dbReference type="GO" id="GO:1905704">
    <property type="term" value="P:positive regulation of inhibitory synapse assembly"/>
    <property type="evidence" value="ECO:0007669"/>
    <property type="project" value="Ensembl"/>
</dbReference>
<dbReference type="GO" id="GO:0045063">
    <property type="term" value="P:T-helper 1 cell differentiation"/>
    <property type="evidence" value="ECO:0007669"/>
    <property type="project" value="Ensembl"/>
</dbReference>
<evidence type="ECO:0000256" key="5">
    <source>
        <dbReference type="ARBA" id="ARBA00023157"/>
    </source>
</evidence>
<dbReference type="InterPro" id="IPR015943">
    <property type="entry name" value="WD40/YVTN_repeat-like_dom_sf"/>
</dbReference>
<dbReference type="Pfam" id="PF01437">
    <property type="entry name" value="PSI"/>
    <property type="match status" value="1"/>
</dbReference>
<dbReference type="FunCoup" id="F6TRJ5">
    <property type="interactions" value="92"/>
</dbReference>
<proteinExistence type="predicted"/>
<dbReference type="InterPro" id="IPR002165">
    <property type="entry name" value="Plexin_repeat"/>
</dbReference>
<evidence type="ECO:0000313" key="13">
    <source>
        <dbReference type="Proteomes" id="UP000002279"/>
    </source>
</evidence>
<dbReference type="RefSeq" id="XP_028911892.2">
    <property type="nucleotide sequence ID" value="XM_029056059.2"/>
</dbReference>
<feature type="compositionally biased region" description="Basic and acidic residues" evidence="8">
    <location>
        <begin position="759"/>
        <end position="768"/>
    </location>
</feature>
<evidence type="ECO:0000256" key="9">
    <source>
        <dbReference type="SAM" id="Phobius"/>
    </source>
</evidence>
<feature type="region of interest" description="Disordered" evidence="8">
    <location>
        <begin position="521"/>
        <end position="545"/>
    </location>
</feature>
<dbReference type="GO" id="GO:0010594">
    <property type="term" value="P:regulation of endothelial cell migration"/>
    <property type="evidence" value="ECO:0007669"/>
    <property type="project" value="Ensembl"/>
</dbReference>
<dbReference type="GO" id="GO:0071526">
    <property type="term" value="P:semaphorin-plexin signaling pathway"/>
    <property type="evidence" value="ECO:0000318"/>
    <property type="project" value="GO_Central"/>
</dbReference>
<sequence length="768" mass="82891">MAAPLHGLPPPPPPLGLSLLLPVLMSAVAALPALVPRVSYATGDGRRAVDFFHLKGLQDFDTLLLSDDGETLYVGARDMLLALQVGGPGPLILQNSVPWSARQEKISECIFKKKSQETECFNFIRVLVPVNSSHLYTCGTGAFSPACTYVDLLNFSLAHMPHGQPLDGKGQSPFDPAHKHTAVMVGGELYSGTMNNFLGNEPILLRSLGTQPPLKTDNFLLWLQPDAAFAASFSNGSFIYFLFSETASEFHFFEPLTVSRVARVCQNDKGGEKLLQKKWTTFLKAPLTCKVPGQLPCAVVRHAVLLPAVAGGAPTRVIATFTYQWQTGGSAVCEFPLEAMEEAFAGRFKEMNQGSSQWTPFTGTEPTPRPGTCSTGPSSDKVLTFVKNHFLMDKEVTGSLLLAKADATYTRLAAELARGLDGHPYLVLYLGTDSGRLHKVVLADSGRGVAPREAYLVEEIQLFPKPTPVRELLLDPHQGVLLVGSAQGLVRIPRANCSVYPTCADCVLARDPHCAWQEERGVCSSSPDLPPGPHSGRSPWHQDVDRGNPRYACGGERGRSLLSQDFVKPDVVLEVLAARHALVELPCPRASALASYQWTQGVPPDPVIPSRIGSSTGDLLLGPEADGLYQCWAEEAGYRHPVATYWVHSPDRPQPPDPSLAGVPVKPWAVVEGGEVAPAGSHSYWPHFLVVTVLLALLVTACLVALLVPRLAALRAQGRVQGDPLAPREKGLLSPGSPHTSQHSDREHSGALEVMSTDVLRERDPKGI</sequence>
<dbReference type="GO" id="GO:0038191">
    <property type="term" value="F:neuropilin binding"/>
    <property type="evidence" value="ECO:0000318"/>
    <property type="project" value="GO_Central"/>
</dbReference>
<dbReference type="KEGG" id="oaa:100079247"/>
<dbReference type="InterPro" id="IPR001627">
    <property type="entry name" value="Semap_dom"/>
</dbReference>
<dbReference type="SUPFAM" id="SSF101912">
    <property type="entry name" value="Sema domain"/>
    <property type="match status" value="1"/>
</dbReference>
<evidence type="ECO:0000256" key="2">
    <source>
        <dbReference type="ARBA" id="ARBA00022782"/>
    </source>
</evidence>
<dbReference type="Proteomes" id="UP000002279">
    <property type="component" value="Chromosome X5"/>
</dbReference>
<evidence type="ECO:0000256" key="6">
    <source>
        <dbReference type="ARBA" id="ARBA00023180"/>
    </source>
</evidence>